<sequence length="181" mass="20397">MSFRPTLRLAQKVADHTKYHQEPKGIWAQAKKWLAVNPEISSGVIDHHQFRTIPPASRPEKYVQPISKSYDIAENPYYKRDVRRAYPRTSHISQNDLAQLLISSPEMKALPNPQEPQTKALAQVKDSPETLDLAQVIDALPAAHSPFTGIPPTPPFRPNPLTQTQGAPVKEGAYFPMRLFK</sequence>
<dbReference type="PANTHER" id="PTHR37325">
    <property type="entry name" value="OXIDOREDUCTASE 21 KDA SUBUNIT, PUTATIVE (AFU_ORTHOLOGUE AFUA_4G05910)-RELATED"/>
    <property type="match status" value="1"/>
</dbReference>
<dbReference type="PIRSF" id="PIRSF022976">
    <property type="entry name" value="NADH_Oxi_21kDa"/>
    <property type="match status" value="1"/>
</dbReference>
<dbReference type="GeneID" id="20373994"/>
<dbReference type="AlphaFoldDB" id="R9AJB3"/>
<accession>R9AJB3</accession>
<dbReference type="OrthoDB" id="10261524at2759"/>
<dbReference type="eggNOG" id="ENOG502S2AU">
    <property type="taxonomic scope" value="Eukaryota"/>
</dbReference>
<dbReference type="PANTHER" id="PTHR37325:SF1">
    <property type="entry name" value="OXIDOREDUCTASE 21 KDA SUBUNIT, PUTATIVE (AFU_ORTHOLOGUE AFUA_4G05910)-RELATED"/>
    <property type="match status" value="1"/>
</dbReference>
<name>R9AJB3_WALI9</name>
<reference evidence="2" key="1">
    <citation type="journal article" date="2013" name="BMC Genomics">
        <title>Genome and transcriptome sequencing of the halophilic fungus Wallemia ichthyophaga: haloadaptations present and absent.</title>
        <authorList>
            <person name="Zajc J."/>
            <person name="Liu Y."/>
            <person name="Dai W."/>
            <person name="Yang Z."/>
            <person name="Hu J."/>
            <person name="Gostincar C."/>
            <person name="Gunde-Cimerman N."/>
        </authorList>
    </citation>
    <scope>NUCLEOTIDE SEQUENCE [LARGE SCALE GENOMIC DNA]</scope>
    <source>
        <strain evidence="2">EXF-994 / CBS 113033</strain>
    </source>
</reference>
<dbReference type="InterPro" id="IPR016813">
    <property type="entry name" value="NADH_Ub_cplx-1_21kDa"/>
</dbReference>
<dbReference type="RefSeq" id="XP_009268945.1">
    <property type="nucleotide sequence ID" value="XM_009270670.1"/>
</dbReference>
<dbReference type="OMA" id="PHDPHAY"/>
<gene>
    <name evidence="1" type="ORF">J056_001042</name>
</gene>
<dbReference type="STRING" id="1299270.R9AJB3"/>
<organism evidence="1 2">
    <name type="scientific">Wallemia ichthyophaga (strain EXF-994 / CBS 113033)</name>
    <dbReference type="NCBI Taxonomy" id="1299270"/>
    <lineage>
        <taxon>Eukaryota</taxon>
        <taxon>Fungi</taxon>
        <taxon>Dikarya</taxon>
        <taxon>Basidiomycota</taxon>
        <taxon>Wallemiomycotina</taxon>
        <taxon>Wallemiomycetes</taxon>
        <taxon>Wallemiales</taxon>
        <taxon>Wallemiaceae</taxon>
        <taxon>Wallemia</taxon>
    </lineage>
</organism>
<dbReference type="EMBL" id="KE007236">
    <property type="protein sequence ID" value="EOR00156.1"/>
    <property type="molecule type" value="Genomic_DNA"/>
</dbReference>
<keyword evidence="2" id="KW-1185">Reference proteome</keyword>
<dbReference type="HOGENOM" id="CLU_081626_2_1_1"/>
<evidence type="ECO:0000313" key="2">
    <source>
        <dbReference type="Proteomes" id="UP000014064"/>
    </source>
</evidence>
<dbReference type="Proteomes" id="UP000014064">
    <property type="component" value="Unassembled WGS sequence"/>
</dbReference>
<dbReference type="KEGG" id="wic:J056_001042"/>
<dbReference type="CDD" id="cd22849">
    <property type="entry name" value="NuzM"/>
    <property type="match status" value="1"/>
</dbReference>
<evidence type="ECO:0000313" key="1">
    <source>
        <dbReference type="EMBL" id="EOR00156.1"/>
    </source>
</evidence>
<keyword evidence="1" id="KW-0830">Ubiquinone</keyword>
<proteinExistence type="predicted"/>
<protein>
    <submittedName>
        <fullName evidence="1">NADH-ubiquinone oxidoreductase 21.3 kDa subunit</fullName>
    </submittedName>
</protein>